<organism evidence="2 3">
    <name type="scientific">Allacma fusca</name>
    <dbReference type="NCBI Taxonomy" id="39272"/>
    <lineage>
        <taxon>Eukaryota</taxon>
        <taxon>Metazoa</taxon>
        <taxon>Ecdysozoa</taxon>
        <taxon>Arthropoda</taxon>
        <taxon>Hexapoda</taxon>
        <taxon>Collembola</taxon>
        <taxon>Symphypleona</taxon>
        <taxon>Sminthuridae</taxon>
        <taxon>Allacma</taxon>
    </lineage>
</organism>
<dbReference type="EMBL" id="CAJVCH010181396">
    <property type="protein sequence ID" value="CAG7729615.1"/>
    <property type="molecule type" value="Genomic_DNA"/>
</dbReference>
<proteinExistence type="predicted"/>
<sequence length="430" mass="49915">MASFCNTLQKLPPPSFVTTVVKNEDKRVLIQKWSCVITKSRYKLLKGLIVTEVNHLTGYVERKGTQLRLEKALMLTKQIQKIVQRWKINEFHAQFLQLQRSVGDFDENSGYLRETKNKAKERLPSTQWVNWVIYLTLRDAALLAKISIECENTIQLWLGLISSAHHWGDSLVICGILSRIWLVASNMTEDLAHVIYPCLREASHLVTPNNTSSWPDESFKPPADLLLWIQTCLKLPFRTIQAKEFIEPSRWRPKKNFNKLAFLADFFSSELDKNQNSESEPAQLETEALEILPEKLVSDAEDFGMVVQRVLPLKKKLKQREKLPKIDGNDQNSIIKTIKGVRAHWKKFYINIGKKLKSVEGRRKLVNRIIKYRKHDTDTKLRAKLLKLKKLVLNSEDSDHAEAAMAFNNLQLFTTKYVNRLKKRKKVEEI</sequence>
<evidence type="ECO:0000313" key="2">
    <source>
        <dbReference type="EMBL" id="CAG7729615.1"/>
    </source>
</evidence>
<dbReference type="OrthoDB" id="10544962at2759"/>
<reference evidence="2" key="1">
    <citation type="submission" date="2021-06" db="EMBL/GenBank/DDBJ databases">
        <authorList>
            <person name="Hodson N. C."/>
            <person name="Mongue J. A."/>
            <person name="Jaron S. K."/>
        </authorList>
    </citation>
    <scope>NUCLEOTIDE SEQUENCE</scope>
</reference>
<dbReference type="Proteomes" id="UP000708208">
    <property type="component" value="Unassembled WGS sequence"/>
</dbReference>
<keyword evidence="3" id="KW-1185">Reference proteome</keyword>
<accession>A0A8J2JZ52</accession>
<comment type="caution">
    <text evidence="2">The sequence shown here is derived from an EMBL/GenBank/DDBJ whole genome shotgun (WGS) entry which is preliminary data.</text>
</comment>
<dbReference type="AlphaFoldDB" id="A0A8J2JZ52"/>
<evidence type="ECO:0000313" key="3">
    <source>
        <dbReference type="Proteomes" id="UP000708208"/>
    </source>
</evidence>
<evidence type="ECO:0000259" key="1">
    <source>
        <dbReference type="Pfam" id="PF14780"/>
    </source>
</evidence>
<dbReference type="InterPro" id="IPR027951">
    <property type="entry name" value="Nepro_N"/>
</dbReference>
<gene>
    <name evidence="2" type="ORF">AFUS01_LOCUS18313</name>
</gene>
<name>A0A8J2JZ52_9HEXA</name>
<protein>
    <recommendedName>
        <fullName evidence="1">Nucleolus and neural progenitor protein-like N-terminal domain-containing protein</fullName>
    </recommendedName>
</protein>
<dbReference type="Pfam" id="PF14780">
    <property type="entry name" value="NEPRO_N"/>
    <property type="match status" value="1"/>
</dbReference>
<feature type="domain" description="Nucleolus and neural progenitor protein-like N-terminal" evidence="1">
    <location>
        <begin position="10"/>
        <end position="193"/>
    </location>
</feature>